<organism evidence="6 7">
    <name type="scientific">Thermaerobacillus caldiproteolyticus</name>
    <dbReference type="NCBI Taxonomy" id="247480"/>
    <lineage>
        <taxon>Bacteria</taxon>
        <taxon>Bacillati</taxon>
        <taxon>Bacillota</taxon>
        <taxon>Bacilli</taxon>
        <taxon>Bacillales</taxon>
        <taxon>Anoxybacillaceae</taxon>
        <taxon>Thermaerobacillus</taxon>
    </lineage>
</organism>
<dbReference type="EC" id="5.4.4.2" evidence="4"/>
<dbReference type="PANTHER" id="PTHR42839">
    <property type="entry name" value="ISOCHORISMATE SYNTHASE ENTC"/>
    <property type="match status" value="1"/>
</dbReference>
<dbReference type="InterPro" id="IPR015890">
    <property type="entry name" value="Chorismate_C"/>
</dbReference>
<dbReference type="NCBIfam" id="TIGR00543">
    <property type="entry name" value="isochor_syn"/>
    <property type="match status" value="1"/>
</dbReference>
<keyword evidence="3 4" id="KW-0413">Isomerase</keyword>
<evidence type="ECO:0000256" key="4">
    <source>
        <dbReference type="HAMAP-Rule" id="MF_01935"/>
    </source>
</evidence>
<dbReference type="HAMAP" id="MF_01935">
    <property type="entry name" value="MenF"/>
    <property type="match status" value="1"/>
</dbReference>
<dbReference type="SUPFAM" id="SSF56322">
    <property type="entry name" value="ADC synthase"/>
    <property type="match status" value="1"/>
</dbReference>
<dbReference type="EMBL" id="JACDUT010000001">
    <property type="protein sequence ID" value="MBA2873925.1"/>
    <property type="molecule type" value="Genomic_DNA"/>
</dbReference>
<keyword evidence="7" id="KW-1185">Reference proteome</keyword>
<dbReference type="Gene3D" id="3.60.120.10">
    <property type="entry name" value="Anthranilate synthase"/>
    <property type="match status" value="1"/>
</dbReference>
<proteinExistence type="inferred from homology"/>
<keyword evidence="4" id="KW-0460">Magnesium</keyword>
<reference evidence="6 7" key="1">
    <citation type="submission" date="2020-07" db="EMBL/GenBank/DDBJ databases">
        <title>Genomic Encyclopedia of Type Strains, Phase IV (KMG-IV): sequencing the most valuable type-strain genomes for metagenomic binning, comparative biology and taxonomic classification.</title>
        <authorList>
            <person name="Goeker M."/>
        </authorList>
    </citation>
    <scope>NUCLEOTIDE SEQUENCE [LARGE SCALE GENOMIC DNA]</scope>
    <source>
        <strain evidence="6 7">DSM 15730</strain>
    </source>
</reference>
<dbReference type="UniPathway" id="UPA01057">
    <property type="reaction ID" value="UER00163"/>
</dbReference>
<evidence type="ECO:0000313" key="7">
    <source>
        <dbReference type="Proteomes" id="UP000523087"/>
    </source>
</evidence>
<feature type="binding site" evidence="4">
    <location>
        <position position="442"/>
    </location>
    <ligand>
        <name>Mg(2+)</name>
        <dbReference type="ChEBI" id="CHEBI:18420"/>
    </ligand>
</feature>
<comment type="cofactor">
    <cofactor evidence="4">
        <name>Mg(2+)</name>
        <dbReference type="ChEBI" id="CHEBI:18420"/>
    </cofactor>
</comment>
<feature type="active site" description="Proton acceptor" evidence="4">
    <location>
        <position position="214"/>
    </location>
</feature>
<evidence type="ECO:0000256" key="1">
    <source>
        <dbReference type="ARBA" id="ARBA00000799"/>
    </source>
</evidence>
<dbReference type="UniPathway" id="UPA00079"/>
<dbReference type="GO" id="GO:0009697">
    <property type="term" value="P:salicylic acid biosynthetic process"/>
    <property type="evidence" value="ECO:0007669"/>
    <property type="project" value="TreeGrafter"/>
</dbReference>
<dbReference type="InterPro" id="IPR005801">
    <property type="entry name" value="ADC_synthase"/>
</dbReference>
<comment type="catalytic activity">
    <reaction evidence="1 4">
        <text>chorismate = isochorismate</text>
        <dbReference type="Rhea" id="RHEA:18985"/>
        <dbReference type="ChEBI" id="CHEBI:29748"/>
        <dbReference type="ChEBI" id="CHEBI:29780"/>
        <dbReference type="EC" id="5.4.4.2"/>
    </reaction>
</comment>
<name>A0A7W0BXU0_9BACL</name>
<evidence type="ECO:0000256" key="3">
    <source>
        <dbReference type="ARBA" id="ARBA00023235"/>
    </source>
</evidence>
<comment type="caution">
    <text evidence="6">The sequence shown here is derived from an EMBL/GenBank/DDBJ whole genome shotgun (WGS) entry which is preliminary data.</text>
</comment>
<evidence type="ECO:0000313" key="6">
    <source>
        <dbReference type="EMBL" id="MBA2873925.1"/>
    </source>
</evidence>
<dbReference type="PANTHER" id="PTHR42839:SF1">
    <property type="entry name" value="ISOCHORISMATE SYNTHASE MENF"/>
    <property type="match status" value="1"/>
</dbReference>
<comment type="pathway">
    <text evidence="4">Quinol/quinone metabolism; 1,4-dihydroxy-2-naphthoate biosynthesis; 1,4-dihydroxy-2-naphthoate from chorismate: step 1/7.</text>
</comment>
<gene>
    <name evidence="4" type="primary">menF</name>
    <name evidence="6" type="ORF">HNR31_000677</name>
</gene>
<dbReference type="GO" id="GO:0009234">
    <property type="term" value="P:menaquinone biosynthetic process"/>
    <property type="evidence" value="ECO:0007669"/>
    <property type="project" value="UniProtKB-UniRule"/>
</dbReference>
<protein>
    <recommendedName>
        <fullName evidence="4">Isochorismate synthase MenF</fullName>
        <ecNumber evidence="4">5.4.4.2</ecNumber>
    </recommendedName>
    <alternativeName>
        <fullName evidence="4">Isochorismate mutase</fullName>
    </alternativeName>
</protein>
<feature type="active site" description="Proton donor" evidence="4">
    <location>
        <position position="263"/>
    </location>
</feature>
<feature type="binding site" evidence="4">
    <location>
        <position position="307"/>
    </location>
    <ligand>
        <name>Mg(2+)</name>
        <dbReference type="ChEBI" id="CHEBI:18420"/>
    </ligand>
</feature>
<keyword evidence="4" id="KW-0474">Menaquinone biosynthesis</keyword>
<dbReference type="InterPro" id="IPR004561">
    <property type="entry name" value="IsoChor_synthase"/>
</dbReference>
<evidence type="ECO:0000256" key="2">
    <source>
        <dbReference type="ARBA" id="ARBA00005297"/>
    </source>
</evidence>
<comment type="function">
    <text evidence="4">Catalyzes the conversion of chorismate to isochorismate.</text>
</comment>
<feature type="domain" description="Chorismate-utilising enzyme C-terminal" evidence="5">
    <location>
        <begin position="193"/>
        <end position="446"/>
    </location>
</feature>
<keyword evidence="4" id="KW-0479">Metal-binding</keyword>
<dbReference type="RefSeq" id="WP_181554822.1">
    <property type="nucleotide sequence ID" value="NZ_JACDUT010000001.1"/>
</dbReference>
<comment type="similarity">
    <text evidence="2 4">Belongs to the isochorismate synthase family.</text>
</comment>
<dbReference type="GO" id="GO:0008909">
    <property type="term" value="F:isochorismate synthase activity"/>
    <property type="evidence" value="ECO:0007669"/>
    <property type="project" value="UniProtKB-UniRule"/>
</dbReference>
<dbReference type="AlphaFoldDB" id="A0A7W0BXU0"/>
<dbReference type="Proteomes" id="UP000523087">
    <property type="component" value="Unassembled WGS sequence"/>
</dbReference>
<accession>A0A7W0BXU0</accession>
<dbReference type="InterPro" id="IPR034681">
    <property type="entry name" value="MenF"/>
</dbReference>
<dbReference type="Pfam" id="PF00425">
    <property type="entry name" value="Chorismate_bind"/>
    <property type="match status" value="1"/>
</dbReference>
<comment type="pathway">
    <text evidence="4">Quinol/quinone metabolism; menaquinone biosynthesis.</text>
</comment>
<dbReference type="GO" id="GO:0000287">
    <property type="term" value="F:magnesium ion binding"/>
    <property type="evidence" value="ECO:0007669"/>
    <property type="project" value="UniProtKB-UniRule"/>
</dbReference>
<evidence type="ECO:0000259" key="5">
    <source>
        <dbReference type="Pfam" id="PF00425"/>
    </source>
</evidence>
<sequence length="460" mass="52496">MATLYQHKIQEQLYMIGKTASQPFFSWSQEIDDVDPFHFFALGETCSFRQRFYWSDRSNETVYVGLGCTYSIETTGNEHRFHMVESEWKRFTEKVMTHHNGTEAAPLLFGGFSFDPLKRKTERWAHFPDAKLIVPAVLLSVKKGRMTLTITVPSQNHEQIIEKIGQLLTLLYNGQDSLMALSASCQTYEEMAKHEWISAVQKAIHDIREGGLDKVVLAREARLWFDDRIEPSVVLQRLREQQPLSYLFAFEDKGNCFVGASPEQLVKREGMTCYSTCLAGSIRRGKTVKEDEQLGRWLLQDEKNLREHRFVVDMIKEAMMEVCENVRIPSEPQLLKMRDIQHLYTPVIGESRHAVSLFSLVERLHPTPALGGTPREKALKEIREIEPLDRGWYAAPIGWIDTAGNGEFAVAIRSGLLQGKEVSIFAGCGIVGDSEPLSEYEETRVKFKPMLSALGVEQDE</sequence>